<comment type="caution">
    <text evidence="2">The sequence shown here is derived from an EMBL/GenBank/DDBJ whole genome shotgun (WGS) entry which is preliminary data.</text>
</comment>
<organism evidence="2 3">
    <name type="scientific">Eiseniibacteriota bacterium</name>
    <dbReference type="NCBI Taxonomy" id="2212470"/>
    <lineage>
        <taxon>Bacteria</taxon>
        <taxon>Candidatus Eiseniibacteriota</taxon>
    </lineage>
</organism>
<proteinExistence type="predicted"/>
<gene>
    <name evidence="2" type="ORF">HZA61_01040</name>
</gene>
<dbReference type="Gene3D" id="3.40.50.1010">
    <property type="entry name" value="5'-nuclease"/>
    <property type="match status" value="1"/>
</dbReference>
<dbReference type="Proteomes" id="UP000696931">
    <property type="component" value="Unassembled WGS sequence"/>
</dbReference>
<sequence length="214" mass="23952">MRRIGFFVDGFNLYHSLVDAQLANRGRSTKWLSLRSLCVWSLGHLDPSARLVSIHYFSALTEHERERAPGKIARHELYLEALRDEGVSVHLGDFKRRASVTCHACGRSIPGGFEEKQGDVGLAVSVLEQMASGGLDGVAIVSGDTDQIPTIRAYRRMYPESPIFLCLPYHRHSDELSVLATRTLRLKKTHYSSAQFGTPLSLRNGRVLHRPAGW</sequence>
<dbReference type="AlphaFoldDB" id="A0A933SB97"/>
<evidence type="ECO:0000259" key="1">
    <source>
        <dbReference type="Pfam" id="PF01936"/>
    </source>
</evidence>
<dbReference type="GO" id="GO:0004540">
    <property type="term" value="F:RNA nuclease activity"/>
    <property type="evidence" value="ECO:0007669"/>
    <property type="project" value="InterPro"/>
</dbReference>
<dbReference type="EMBL" id="JACRIW010000010">
    <property type="protein sequence ID" value="MBI5168050.1"/>
    <property type="molecule type" value="Genomic_DNA"/>
</dbReference>
<accession>A0A933SB97</accession>
<protein>
    <submittedName>
        <fullName evidence="2">NYN domain-containing protein</fullName>
    </submittedName>
</protein>
<evidence type="ECO:0000313" key="2">
    <source>
        <dbReference type="EMBL" id="MBI5168050.1"/>
    </source>
</evidence>
<feature type="domain" description="NYN" evidence="1">
    <location>
        <begin position="3"/>
        <end position="156"/>
    </location>
</feature>
<name>A0A933SB97_UNCEI</name>
<evidence type="ECO:0000313" key="3">
    <source>
        <dbReference type="Proteomes" id="UP000696931"/>
    </source>
</evidence>
<dbReference type="InterPro" id="IPR021139">
    <property type="entry name" value="NYN"/>
</dbReference>
<dbReference type="Pfam" id="PF01936">
    <property type="entry name" value="NYN"/>
    <property type="match status" value="1"/>
</dbReference>
<reference evidence="2" key="1">
    <citation type="submission" date="2020-07" db="EMBL/GenBank/DDBJ databases">
        <title>Huge and variable diversity of episymbiotic CPR bacteria and DPANN archaea in groundwater ecosystems.</title>
        <authorList>
            <person name="He C.Y."/>
            <person name="Keren R."/>
            <person name="Whittaker M."/>
            <person name="Farag I.F."/>
            <person name="Doudna J."/>
            <person name="Cate J.H.D."/>
            <person name="Banfield J.F."/>
        </authorList>
    </citation>
    <scope>NUCLEOTIDE SEQUENCE</scope>
    <source>
        <strain evidence="2">NC_groundwater_1813_Pr3_B-0.1um_71_17</strain>
    </source>
</reference>